<protein>
    <submittedName>
        <fullName evidence="7">Probable oligoribonuclease isoform X2</fullName>
    </submittedName>
</protein>
<feature type="domain" description="Exonuclease" evidence="5">
    <location>
        <begin position="20"/>
        <end position="194"/>
    </location>
</feature>
<dbReference type="Gene3D" id="3.30.420.10">
    <property type="entry name" value="Ribonuclease H-like superfamily/Ribonuclease H"/>
    <property type="match status" value="1"/>
</dbReference>
<dbReference type="InterPro" id="IPR013520">
    <property type="entry name" value="Ribonucl_H"/>
</dbReference>
<dbReference type="Proteomes" id="UP001652740">
    <property type="component" value="Unplaced"/>
</dbReference>
<evidence type="ECO:0000256" key="3">
    <source>
        <dbReference type="ARBA" id="ARBA00022801"/>
    </source>
</evidence>
<dbReference type="NCBIfam" id="NF003765">
    <property type="entry name" value="PRK05359.1"/>
    <property type="match status" value="1"/>
</dbReference>
<dbReference type="InterPro" id="IPR022894">
    <property type="entry name" value="Oligoribonuclease"/>
</dbReference>
<evidence type="ECO:0000256" key="4">
    <source>
        <dbReference type="ARBA" id="ARBA00022839"/>
    </source>
</evidence>
<proteinExistence type="inferred from homology"/>
<dbReference type="Pfam" id="PF00929">
    <property type="entry name" value="RNase_T"/>
    <property type="match status" value="1"/>
</dbReference>
<dbReference type="GeneID" id="113509773"/>
<dbReference type="InterPro" id="IPR012337">
    <property type="entry name" value="RNaseH-like_sf"/>
</dbReference>
<gene>
    <name evidence="7" type="primary">LOC113509773</name>
</gene>
<keyword evidence="6" id="KW-1185">Reference proteome</keyword>
<evidence type="ECO:0000313" key="7">
    <source>
        <dbReference type="RefSeq" id="XP_031766692.2"/>
    </source>
</evidence>
<dbReference type="RefSeq" id="XP_031766692.2">
    <property type="nucleotide sequence ID" value="XM_031910832.2"/>
</dbReference>
<name>A0A6J3C226_GALME</name>
<dbReference type="HAMAP" id="MF_00045">
    <property type="entry name" value="Oligoribonuclease"/>
    <property type="match status" value="1"/>
</dbReference>
<dbReference type="SUPFAM" id="SSF53098">
    <property type="entry name" value="Ribonuclease H-like"/>
    <property type="match status" value="1"/>
</dbReference>
<comment type="similarity">
    <text evidence="1">Belongs to the oligoribonuclease family.</text>
</comment>
<sequence>MSIFSYLNPLLNMAKSEAKRIVWVDLEMTGLDIDKDHILEIACLVTDGDLNVVATGPNIVVHQPDNILANMNSWCVAQHGESGLTEASRNSKVSIQDAEKKVLEFVRRHAPEKKCPMGGNSVYMDRLFIRKYMPKLDSYLHYRIIDVSTLKELAKRWYKKEYADLPQKKFRHRSIDDILESIQELKYYKETIFKSL</sequence>
<dbReference type="GO" id="GO:0005739">
    <property type="term" value="C:mitochondrion"/>
    <property type="evidence" value="ECO:0007669"/>
    <property type="project" value="TreeGrafter"/>
</dbReference>
<dbReference type="CDD" id="cd06135">
    <property type="entry name" value="Orn"/>
    <property type="match status" value="1"/>
</dbReference>
<evidence type="ECO:0000259" key="5">
    <source>
        <dbReference type="SMART" id="SM00479"/>
    </source>
</evidence>
<dbReference type="SMART" id="SM00479">
    <property type="entry name" value="EXOIII"/>
    <property type="match status" value="1"/>
</dbReference>
<dbReference type="GO" id="GO:0003676">
    <property type="term" value="F:nucleic acid binding"/>
    <property type="evidence" value="ECO:0007669"/>
    <property type="project" value="InterPro"/>
</dbReference>
<dbReference type="AlphaFoldDB" id="A0A6J3C226"/>
<accession>A0A6J3C226</accession>
<evidence type="ECO:0000256" key="2">
    <source>
        <dbReference type="ARBA" id="ARBA00022722"/>
    </source>
</evidence>
<dbReference type="PANTHER" id="PTHR11046">
    <property type="entry name" value="OLIGORIBONUCLEASE, MITOCHONDRIAL"/>
    <property type="match status" value="1"/>
</dbReference>
<dbReference type="GO" id="GO:0000175">
    <property type="term" value="F:3'-5'-RNA exonuclease activity"/>
    <property type="evidence" value="ECO:0007669"/>
    <property type="project" value="InterPro"/>
</dbReference>
<organism evidence="6 7">
    <name type="scientific">Galleria mellonella</name>
    <name type="common">Greater wax moth</name>
    <dbReference type="NCBI Taxonomy" id="7137"/>
    <lineage>
        <taxon>Eukaryota</taxon>
        <taxon>Metazoa</taxon>
        <taxon>Ecdysozoa</taxon>
        <taxon>Arthropoda</taxon>
        <taxon>Hexapoda</taxon>
        <taxon>Insecta</taxon>
        <taxon>Pterygota</taxon>
        <taxon>Neoptera</taxon>
        <taxon>Endopterygota</taxon>
        <taxon>Lepidoptera</taxon>
        <taxon>Glossata</taxon>
        <taxon>Ditrysia</taxon>
        <taxon>Pyraloidea</taxon>
        <taxon>Pyralidae</taxon>
        <taxon>Galleriinae</taxon>
        <taxon>Galleria</taxon>
    </lineage>
</organism>
<keyword evidence="4" id="KW-0269">Exonuclease</keyword>
<keyword evidence="2" id="KW-0540">Nuclease</keyword>
<evidence type="ECO:0000313" key="6">
    <source>
        <dbReference type="Proteomes" id="UP001652740"/>
    </source>
</evidence>
<dbReference type="InterPro" id="IPR036397">
    <property type="entry name" value="RNaseH_sf"/>
</dbReference>
<dbReference type="PANTHER" id="PTHR11046:SF0">
    <property type="entry name" value="OLIGORIBONUCLEASE, MITOCHONDRIAL"/>
    <property type="match status" value="1"/>
</dbReference>
<reference evidence="7" key="1">
    <citation type="submission" date="2025-08" db="UniProtKB">
        <authorList>
            <consortium name="RefSeq"/>
        </authorList>
    </citation>
    <scope>IDENTIFICATION</scope>
    <source>
        <tissue evidence="7">Whole larvae</tissue>
    </source>
</reference>
<keyword evidence="3" id="KW-0378">Hydrolase</keyword>
<evidence type="ECO:0000256" key="1">
    <source>
        <dbReference type="ARBA" id="ARBA00009921"/>
    </source>
</evidence>